<evidence type="ECO:0000259" key="6">
    <source>
        <dbReference type="Pfam" id="PF12698"/>
    </source>
</evidence>
<evidence type="ECO:0000256" key="5">
    <source>
        <dbReference type="SAM" id="Phobius"/>
    </source>
</evidence>
<evidence type="ECO:0000256" key="4">
    <source>
        <dbReference type="ARBA" id="ARBA00023136"/>
    </source>
</evidence>
<feature type="transmembrane region" description="Helical" evidence="5">
    <location>
        <begin position="338"/>
        <end position="359"/>
    </location>
</feature>
<keyword evidence="8" id="KW-1185">Reference proteome</keyword>
<feature type="transmembrane region" description="Helical" evidence="5">
    <location>
        <begin position="21"/>
        <end position="42"/>
    </location>
</feature>
<dbReference type="Pfam" id="PF12698">
    <property type="entry name" value="ABC2_membrane_3"/>
    <property type="match status" value="1"/>
</dbReference>
<keyword evidence="3 5" id="KW-1133">Transmembrane helix</keyword>
<dbReference type="RefSeq" id="WP_369942749.1">
    <property type="nucleotide sequence ID" value="NZ_JBCLUF010000032.1"/>
</dbReference>
<evidence type="ECO:0000256" key="3">
    <source>
        <dbReference type="ARBA" id="ARBA00022989"/>
    </source>
</evidence>
<evidence type="ECO:0000256" key="1">
    <source>
        <dbReference type="ARBA" id="ARBA00004141"/>
    </source>
</evidence>
<dbReference type="Proteomes" id="UP001565236">
    <property type="component" value="Unassembled WGS sequence"/>
</dbReference>
<comment type="subcellular location">
    <subcellularLocation>
        <location evidence="1">Membrane</location>
        <topology evidence="1">Multi-pass membrane protein</topology>
    </subcellularLocation>
</comment>
<proteinExistence type="predicted"/>
<evidence type="ECO:0000313" key="8">
    <source>
        <dbReference type="Proteomes" id="UP001565236"/>
    </source>
</evidence>
<gene>
    <name evidence="7" type="ORF">AALT52_08220</name>
</gene>
<name>A0ABV4DQY5_9LACO</name>
<comment type="caution">
    <text evidence="7">The sequence shown here is derived from an EMBL/GenBank/DDBJ whole genome shotgun (WGS) entry which is preliminary data.</text>
</comment>
<feature type="transmembrane region" description="Helical" evidence="5">
    <location>
        <begin position="275"/>
        <end position="300"/>
    </location>
</feature>
<keyword evidence="2 5" id="KW-0812">Transmembrane</keyword>
<evidence type="ECO:0000313" key="7">
    <source>
        <dbReference type="EMBL" id="MEY8662871.1"/>
    </source>
</evidence>
<sequence>MSKFWIIAKDVYFKTIKTPSFIIGIFLPFIVVLGGIFFANFAKEDQSLQKIGIYTKEPALTQALVAQKQAQVRYRPLSSLKEAKSQLKAEKIDYYLVVEQKGVQLTSTVYGKDIPGNNLKQKLTQTVTNVQLGLKANAYQLTPKQIETLVEPAQLTPKKVDFEADGQVQIKDDTSDIEFMIAYVACIFTFFLVMTYASIIAQEIASEKGMRIMEVILSSTSAKTHFYGKLAGVILATLTQLFLMGLLLVGTKFAFQSDENVKDLFKMVDLDQVSSSYLVFLLLFIIGGCLLYAVLAALCGSLVNRAEDAPKAVAPVSYLLLIAYILGLVMAVNDPNNILVTVTSYLPFFSTFIMPVLLAKGLATTLSAVLSLVILGGSLVVLAVLSAKMYKANVLVYDQRGIWSALKKSVVLLRKGV</sequence>
<feature type="domain" description="ABC-2 type transporter transmembrane" evidence="6">
    <location>
        <begin position="20"/>
        <end position="387"/>
    </location>
</feature>
<reference evidence="7 8" key="1">
    <citation type="submission" date="2024-03" db="EMBL/GenBank/DDBJ databases">
        <title>Mouse gut bacterial collection (mGBC) of GemPharmatech.</title>
        <authorList>
            <person name="He Y."/>
            <person name="Dong L."/>
            <person name="Wu D."/>
            <person name="Gao X."/>
            <person name="Lin Z."/>
        </authorList>
    </citation>
    <scope>NUCLEOTIDE SEQUENCE [LARGE SCALE GENOMIC DNA]</scope>
    <source>
        <strain evidence="7 8">15-30</strain>
    </source>
</reference>
<dbReference type="InterPro" id="IPR013525">
    <property type="entry name" value="ABC2_TM"/>
</dbReference>
<evidence type="ECO:0000256" key="2">
    <source>
        <dbReference type="ARBA" id="ARBA00022692"/>
    </source>
</evidence>
<feature type="transmembrane region" description="Helical" evidence="5">
    <location>
        <begin position="366"/>
        <end position="387"/>
    </location>
</feature>
<feature type="transmembrane region" description="Helical" evidence="5">
    <location>
        <begin position="312"/>
        <end position="332"/>
    </location>
</feature>
<feature type="transmembrane region" description="Helical" evidence="5">
    <location>
        <begin position="226"/>
        <end position="255"/>
    </location>
</feature>
<accession>A0ABV4DQY5</accession>
<organism evidence="7 8">
    <name type="scientific">Ligilactobacillus faecis</name>
    <dbReference type="NCBI Taxonomy" id="762833"/>
    <lineage>
        <taxon>Bacteria</taxon>
        <taxon>Bacillati</taxon>
        <taxon>Bacillota</taxon>
        <taxon>Bacilli</taxon>
        <taxon>Lactobacillales</taxon>
        <taxon>Lactobacillaceae</taxon>
        <taxon>Ligilactobacillus</taxon>
    </lineage>
</organism>
<keyword evidence="4 5" id="KW-0472">Membrane</keyword>
<feature type="transmembrane region" description="Helical" evidence="5">
    <location>
        <begin position="180"/>
        <end position="205"/>
    </location>
</feature>
<protein>
    <submittedName>
        <fullName evidence="7">ABC transporter permease</fullName>
    </submittedName>
</protein>
<dbReference type="EMBL" id="JBCLUF010000032">
    <property type="protein sequence ID" value="MEY8662871.1"/>
    <property type="molecule type" value="Genomic_DNA"/>
</dbReference>